<dbReference type="SUPFAM" id="SSF57903">
    <property type="entry name" value="FYVE/PHD zinc finger"/>
    <property type="match status" value="1"/>
</dbReference>
<dbReference type="InterPro" id="IPR019787">
    <property type="entry name" value="Znf_PHD-finger"/>
</dbReference>
<evidence type="ECO:0000313" key="7">
    <source>
        <dbReference type="EMBL" id="CAB0008861.1"/>
    </source>
</evidence>
<evidence type="ECO:0000313" key="8">
    <source>
        <dbReference type="Proteomes" id="UP000479000"/>
    </source>
</evidence>
<feature type="compositionally biased region" description="Low complexity" evidence="5">
    <location>
        <begin position="366"/>
        <end position="378"/>
    </location>
</feature>
<evidence type="ECO:0000256" key="2">
    <source>
        <dbReference type="ARBA" id="ARBA00022771"/>
    </source>
</evidence>
<dbReference type="AlphaFoldDB" id="A0A6H5H029"/>
<sequence>MTRTKTAQKKKGDSCSVCKANVTNNDKAVLCDGKCHLWFHISCIGLSEKTYQELQEEDKWFCKTCEPGPPRTNNSSSIDFDDQHPAITKIGSTLNQITSSLSELQRSVVYQSSQYDQFYQEMKNMQAENTRISNDMTTVKESVRKLNTDGEYLKKRINHLEQVILSNELEIQGIPGNNSDKDIDIFVKICEHIKVKFDERDITSIRRIKPTRQKMGHSTIIVAFRDSVVRQKILESKKTTPSLMLKDIGIDSPGKLFLNERLTPANRQLYWLARQTKTLGFKFCWIKNGNIFIRKNENTPLIKITDEKDIPTSADDTQVLQPDDAKLQVRSPIKSINTRIFHGHTNFSPIGLDKTPGPPDRLPGNRTTPRTTTTPATRRWADDTSKSPY</sequence>
<accession>A0A6H5H029</accession>
<dbReference type="Pfam" id="PF00628">
    <property type="entry name" value="PHD"/>
    <property type="match status" value="1"/>
</dbReference>
<dbReference type="InterPro" id="IPR019786">
    <property type="entry name" value="Zinc_finger_PHD-type_CS"/>
</dbReference>
<proteinExistence type="predicted"/>
<feature type="domain" description="PHD-type" evidence="6">
    <location>
        <begin position="12"/>
        <end position="68"/>
    </location>
</feature>
<evidence type="ECO:0000256" key="1">
    <source>
        <dbReference type="ARBA" id="ARBA00022723"/>
    </source>
</evidence>
<evidence type="ECO:0000256" key="5">
    <source>
        <dbReference type="SAM" id="MobiDB-lite"/>
    </source>
</evidence>
<evidence type="ECO:0000256" key="3">
    <source>
        <dbReference type="ARBA" id="ARBA00022833"/>
    </source>
</evidence>
<dbReference type="EMBL" id="CADCXU010021043">
    <property type="protein sequence ID" value="CAB0008861.1"/>
    <property type="molecule type" value="Genomic_DNA"/>
</dbReference>
<dbReference type="GO" id="GO:0008270">
    <property type="term" value="F:zinc ion binding"/>
    <property type="evidence" value="ECO:0007669"/>
    <property type="project" value="UniProtKB-KW"/>
</dbReference>
<name>A0A6H5H029_9HEMI</name>
<dbReference type="Proteomes" id="UP000479000">
    <property type="component" value="Unassembled WGS sequence"/>
</dbReference>
<dbReference type="InterPro" id="IPR011011">
    <property type="entry name" value="Znf_FYVE_PHD"/>
</dbReference>
<keyword evidence="1" id="KW-0479">Metal-binding</keyword>
<keyword evidence="3" id="KW-0862">Zinc</keyword>
<evidence type="ECO:0000256" key="4">
    <source>
        <dbReference type="PROSITE-ProRule" id="PRU00146"/>
    </source>
</evidence>
<dbReference type="Gene3D" id="3.30.40.10">
    <property type="entry name" value="Zinc/RING finger domain, C3HC4 (zinc finger)"/>
    <property type="match status" value="1"/>
</dbReference>
<gene>
    <name evidence="7" type="ORF">NTEN_LOCUS14072</name>
</gene>
<evidence type="ECO:0000259" key="6">
    <source>
        <dbReference type="PROSITE" id="PS50016"/>
    </source>
</evidence>
<dbReference type="PROSITE" id="PS50016">
    <property type="entry name" value="ZF_PHD_2"/>
    <property type="match status" value="1"/>
</dbReference>
<dbReference type="CDD" id="cd15551">
    <property type="entry name" value="PHD_PYGO"/>
    <property type="match status" value="1"/>
</dbReference>
<protein>
    <recommendedName>
        <fullName evidence="6">PHD-type domain-containing protein</fullName>
    </recommendedName>
</protein>
<dbReference type="InterPro" id="IPR057251">
    <property type="entry name" value="FP_C"/>
</dbReference>
<keyword evidence="8" id="KW-1185">Reference proteome</keyword>
<feature type="compositionally biased region" description="Basic and acidic residues" evidence="5">
    <location>
        <begin position="379"/>
        <end position="389"/>
    </location>
</feature>
<dbReference type="Pfam" id="PF25298">
    <property type="entry name" value="Baculo_FP_2nd"/>
    <property type="match status" value="1"/>
</dbReference>
<dbReference type="InterPro" id="IPR013083">
    <property type="entry name" value="Znf_RING/FYVE/PHD"/>
</dbReference>
<reference evidence="7 8" key="1">
    <citation type="submission" date="2020-02" db="EMBL/GenBank/DDBJ databases">
        <authorList>
            <person name="Ferguson B K."/>
        </authorList>
    </citation>
    <scope>NUCLEOTIDE SEQUENCE [LARGE SCALE GENOMIC DNA]</scope>
</reference>
<organism evidence="7 8">
    <name type="scientific">Nesidiocoris tenuis</name>
    <dbReference type="NCBI Taxonomy" id="355587"/>
    <lineage>
        <taxon>Eukaryota</taxon>
        <taxon>Metazoa</taxon>
        <taxon>Ecdysozoa</taxon>
        <taxon>Arthropoda</taxon>
        <taxon>Hexapoda</taxon>
        <taxon>Insecta</taxon>
        <taxon>Pterygota</taxon>
        <taxon>Neoptera</taxon>
        <taxon>Paraneoptera</taxon>
        <taxon>Hemiptera</taxon>
        <taxon>Heteroptera</taxon>
        <taxon>Panheteroptera</taxon>
        <taxon>Cimicomorpha</taxon>
        <taxon>Miridae</taxon>
        <taxon>Dicyphina</taxon>
        <taxon>Nesidiocoris</taxon>
    </lineage>
</organism>
<dbReference type="SMART" id="SM00249">
    <property type="entry name" value="PHD"/>
    <property type="match status" value="1"/>
</dbReference>
<keyword evidence="2 4" id="KW-0863">Zinc-finger</keyword>
<dbReference type="OrthoDB" id="6773532at2759"/>
<feature type="region of interest" description="Disordered" evidence="5">
    <location>
        <begin position="347"/>
        <end position="389"/>
    </location>
</feature>
<dbReference type="PROSITE" id="PS01359">
    <property type="entry name" value="ZF_PHD_1"/>
    <property type="match status" value="1"/>
</dbReference>
<dbReference type="InterPro" id="IPR001965">
    <property type="entry name" value="Znf_PHD"/>
</dbReference>